<evidence type="ECO:0000256" key="2">
    <source>
        <dbReference type="SAM" id="MobiDB-lite"/>
    </source>
</evidence>
<name>A0AA88VH18_9ASTE</name>
<evidence type="ECO:0000256" key="1">
    <source>
        <dbReference type="SAM" id="Coils"/>
    </source>
</evidence>
<comment type="caution">
    <text evidence="3">The sequence shown here is derived from an EMBL/GenBank/DDBJ whole genome shotgun (WGS) entry which is preliminary data.</text>
</comment>
<evidence type="ECO:0000313" key="3">
    <source>
        <dbReference type="EMBL" id="KAK3007164.1"/>
    </source>
</evidence>
<dbReference type="Proteomes" id="UP001188597">
    <property type="component" value="Unassembled WGS sequence"/>
</dbReference>
<dbReference type="Pfam" id="PF13975">
    <property type="entry name" value="gag-asp_proteas"/>
    <property type="match status" value="1"/>
</dbReference>
<keyword evidence="4" id="KW-1185">Reference proteome</keyword>
<dbReference type="CDD" id="cd00303">
    <property type="entry name" value="retropepsin_like"/>
    <property type="match status" value="1"/>
</dbReference>
<keyword evidence="1" id="KW-0175">Coiled coil</keyword>
<sequence length="366" mass="41484">MPEPRSYDGAREERQVDNFFWHLKRYFEALDIDEEEDEEEEEEKVHQIVATQLDDLIKERVAHFTKWEAQWRKELKGQVTELQEELAACKKELTRATRQGCIAVQPRRKKISEQRSHDGAREARQVAMGCHGVVAEGTYDLASTMAIVERLEDFKQRERPRSPRHVRAKDGGDGRSKSGSPKAINDERSRDEGRRRHHGRSTREVASRVTLVTARLMRGLEEDASIVSDGEAHVGALQMVNAIVQKSKEEAAKGMKSKMRRGLLYAMMDIAGKTHEALVDTGATHNFMSPRVSEWLGLKPTKEGSWFTAVNAKERPMKGVVKNVDLRIDGWTGKADFNIIDMDELAVVLGIDIMEKSSTTLNPYCG</sequence>
<dbReference type="PANTHER" id="PTHR12917">
    <property type="entry name" value="ASPARTYL PROTEASE DDI-RELATED"/>
    <property type="match status" value="1"/>
</dbReference>
<reference evidence="3" key="1">
    <citation type="submission" date="2022-12" db="EMBL/GenBank/DDBJ databases">
        <title>Draft genome assemblies for two species of Escallonia (Escalloniales).</title>
        <authorList>
            <person name="Chanderbali A."/>
            <person name="Dervinis C."/>
            <person name="Anghel I."/>
            <person name="Soltis D."/>
            <person name="Soltis P."/>
            <person name="Zapata F."/>
        </authorList>
    </citation>
    <scope>NUCLEOTIDE SEQUENCE</scope>
    <source>
        <strain evidence="3">UCBG64.0493</strain>
        <tissue evidence="3">Leaf</tissue>
    </source>
</reference>
<dbReference type="SUPFAM" id="SSF50630">
    <property type="entry name" value="Acid proteases"/>
    <property type="match status" value="1"/>
</dbReference>
<feature type="coiled-coil region" evidence="1">
    <location>
        <begin position="72"/>
        <end position="99"/>
    </location>
</feature>
<feature type="compositionally biased region" description="Basic and acidic residues" evidence="2">
    <location>
        <begin position="184"/>
        <end position="194"/>
    </location>
</feature>
<proteinExistence type="predicted"/>
<dbReference type="AlphaFoldDB" id="A0AA88VH18"/>
<dbReference type="EMBL" id="JAVXUP010001901">
    <property type="protein sequence ID" value="KAK3007164.1"/>
    <property type="molecule type" value="Genomic_DNA"/>
</dbReference>
<feature type="compositionally biased region" description="Basic and acidic residues" evidence="2">
    <location>
        <begin position="152"/>
        <end position="161"/>
    </location>
</feature>
<dbReference type="InterPro" id="IPR021109">
    <property type="entry name" value="Peptidase_aspartic_dom_sf"/>
</dbReference>
<dbReference type="Gene3D" id="2.40.70.10">
    <property type="entry name" value="Acid Proteases"/>
    <property type="match status" value="1"/>
</dbReference>
<feature type="region of interest" description="Disordered" evidence="2">
    <location>
        <begin position="152"/>
        <end position="206"/>
    </location>
</feature>
<accession>A0AA88VH18</accession>
<dbReference type="PANTHER" id="PTHR12917:SF18">
    <property type="entry name" value="DNA DAMAGE-INDUCIBLE PROTEIN 1-LIKE"/>
    <property type="match status" value="1"/>
</dbReference>
<evidence type="ECO:0000313" key="4">
    <source>
        <dbReference type="Proteomes" id="UP001188597"/>
    </source>
</evidence>
<protein>
    <submittedName>
        <fullName evidence="3">Uncharacterized protein</fullName>
    </submittedName>
</protein>
<gene>
    <name evidence="3" type="ORF">RJ639_017244</name>
</gene>
<organism evidence="3 4">
    <name type="scientific">Escallonia herrerae</name>
    <dbReference type="NCBI Taxonomy" id="1293975"/>
    <lineage>
        <taxon>Eukaryota</taxon>
        <taxon>Viridiplantae</taxon>
        <taxon>Streptophyta</taxon>
        <taxon>Embryophyta</taxon>
        <taxon>Tracheophyta</taxon>
        <taxon>Spermatophyta</taxon>
        <taxon>Magnoliopsida</taxon>
        <taxon>eudicotyledons</taxon>
        <taxon>Gunneridae</taxon>
        <taxon>Pentapetalae</taxon>
        <taxon>asterids</taxon>
        <taxon>campanulids</taxon>
        <taxon>Escalloniales</taxon>
        <taxon>Escalloniaceae</taxon>
        <taxon>Escallonia</taxon>
    </lineage>
</organism>